<name>A0ABR3RGW9_9PLEO</name>
<dbReference type="Proteomes" id="UP001521222">
    <property type="component" value="Unassembled WGS sequence"/>
</dbReference>
<evidence type="ECO:0000313" key="1">
    <source>
        <dbReference type="EMBL" id="KAL1603132.1"/>
    </source>
</evidence>
<evidence type="ECO:0008006" key="3">
    <source>
        <dbReference type="Google" id="ProtNLM"/>
    </source>
</evidence>
<gene>
    <name evidence="1" type="ORF">SLS59_004226</name>
</gene>
<sequence>MASPTITPHLLSIPREIRDQIYGYLHHDLELRTIERLGASQIFVSLTNVPYTNVFCAHPRLNVEYHESGPKDISAHVSNLDFRFCGWTWANDAETVRRDNAALTHITKATIRFQPDRRAEDEDCKTLLNALIEKVPKLHTVRVAECTVLRSFPSEPDLKSLEPVLHDELPELPITLAELSLVQRANCWSITTHLISEPPLPPHEEWYGIVQHRAHVYSDRQNASDSFQPAEVLHGRVPRSYIEWLRKLYKEKTVSTTKTTKTHKVEKVIGWKEDRCSGSTKEMDNAVVDARPSKMLVSHYPSGRPSHQALSHIEHLTIELNRAGSFREGGSPMQQVAPFIEELGRKAVDVDTLRIITEGKIQVCSNMVP</sequence>
<evidence type="ECO:0000313" key="2">
    <source>
        <dbReference type="Proteomes" id="UP001521222"/>
    </source>
</evidence>
<accession>A0ABR3RGW9</accession>
<organism evidence="1 2">
    <name type="scientific">Nothophoma quercina</name>
    <dbReference type="NCBI Taxonomy" id="749835"/>
    <lineage>
        <taxon>Eukaryota</taxon>
        <taxon>Fungi</taxon>
        <taxon>Dikarya</taxon>
        <taxon>Ascomycota</taxon>
        <taxon>Pezizomycotina</taxon>
        <taxon>Dothideomycetes</taxon>
        <taxon>Pleosporomycetidae</taxon>
        <taxon>Pleosporales</taxon>
        <taxon>Pleosporineae</taxon>
        <taxon>Didymellaceae</taxon>
        <taxon>Nothophoma</taxon>
    </lineage>
</organism>
<reference evidence="1 2" key="1">
    <citation type="submission" date="2024-02" db="EMBL/GenBank/DDBJ databases">
        <title>De novo assembly and annotation of 12 fungi associated with fruit tree decline syndrome in Ontario, Canada.</title>
        <authorList>
            <person name="Sulman M."/>
            <person name="Ellouze W."/>
            <person name="Ilyukhin E."/>
        </authorList>
    </citation>
    <scope>NUCLEOTIDE SEQUENCE [LARGE SCALE GENOMIC DNA]</scope>
    <source>
        <strain evidence="1 2">M97-236</strain>
    </source>
</reference>
<comment type="caution">
    <text evidence="1">The sequence shown here is derived from an EMBL/GenBank/DDBJ whole genome shotgun (WGS) entry which is preliminary data.</text>
</comment>
<keyword evidence="2" id="KW-1185">Reference proteome</keyword>
<proteinExistence type="predicted"/>
<dbReference type="EMBL" id="JAKIXB020000012">
    <property type="protein sequence ID" value="KAL1603132.1"/>
    <property type="molecule type" value="Genomic_DNA"/>
</dbReference>
<protein>
    <recommendedName>
        <fullName evidence="3">F-box domain-containing protein</fullName>
    </recommendedName>
</protein>